<name>A0A9P4JJ39_9PLEO</name>
<dbReference type="InterPro" id="IPR052897">
    <property type="entry name" value="Sec-Metab_Biosynth_Hydrolase"/>
</dbReference>
<gene>
    <name evidence="2" type="ORF">GQ43DRAFT_449560</name>
</gene>
<sequence length="257" mass="27803">MSSTHPTIVFFAGGFADPTCFDTISALFQQSGYPAVYANVRSLNPSDAASVTTAKDAEHTRNQVLLPLIEEGKDVIVFVHSYGGIVGGAAAARLSKKSRLAEGKAGGVVGLVYLAGNIVREGESLLQAMGGSYPPFLKENCPSQGLAIIEPVMETLYNDVADPSFKSKAEAAMLPHALAAFETPATAPAWAEPELEGRRLYIRTLEDQCIPSFVQDIWINKTKVKWNVVDLKTSHCPFVSCPEEVVNIVLEFIKDWN</sequence>
<dbReference type="Proteomes" id="UP000799536">
    <property type="component" value="Unassembled WGS sequence"/>
</dbReference>
<feature type="domain" description="AB hydrolase-1" evidence="1">
    <location>
        <begin position="8"/>
        <end position="247"/>
    </location>
</feature>
<reference evidence="2" key="1">
    <citation type="journal article" date="2020" name="Stud. Mycol.">
        <title>101 Dothideomycetes genomes: a test case for predicting lifestyles and emergence of pathogens.</title>
        <authorList>
            <person name="Haridas S."/>
            <person name="Albert R."/>
            <person name="Binder M."/>
            <person name="Bloem J."/>
            <person name="Labutti K."/>
            <person name="Salamov A."/>
            <person name="Andreopoulos B."/>
            <person name="Baker S."/>
            <person name="Barry K."/>
            <person name="Bills G."/>
            <person name="Bluhm B."/>
            <person name="Cannon C."/>
            <person name="Castanera R."/>
            <person name="Culley D."/>
            <person name="Daum C."/>
            <person name="Ezra D."/>
            <person name="Gonzalez J."/>
            <person name="Henrissat B."/>
            <person name="Kuo A."/>
            <person name="Liang C."/>
            <person name="Lipzen A."/>
            <person name="Lutzoni F."/>
            <person name="Magnuson J."/>
            <person name="Mondo S."/>
            <person name="Nolan M."/>
            <person name="Ohm R."/>
            <person name="Pangilinan J."/>
            <person name="Park H.-J."/>
            <person name="Ramirez L."/>
            <person name="Alfaro M."/>
            <person name="Sun H."/>
            <person name="Tritt A."/>
            <person name="Yoshinaga Y."/>
            <person name="Zwiers L.-H."/>
            <person name="Turgeon B."/>
            <person name="Goodwin S."/>
            <person name="Spatafora J."/>
            <person name="Crous P."/>
            <person name="Grigoriev I."/>
        </authorList>
    </citation>
    <scope>NUCLEOTIDE SEQUENCE</scope>
    <source>
        <strain evidence="2">ATCC 74209</strain>
    </source>
</reference>
<dbReference type="EMBL" id="ML994025">
    <property type="protein sequence ID" value="KAF2200388.1"/>
    <property type="molecule type" value="Genomic_DNA"/>
</dbReference>
<dbReference type="AlphaFoldDB" id="A0A9P4JJ39"/>
<evidence type="ECO:0000259" key="1">
    <source>
        <dbReference type="Pfam" id="PF12697"/>
    </source>
</evidence>
<keyword evidence="3" id="KW-1185">Reference proteome</keyword>
<comment type="caution">
    <text evidence="2">The sequence shown here is derived from an EMBL/GenBank/DDBJ whole genome shotgun (WGS) entry which is preliminary data.</text>
</comment>
<dbReference type="PANTHER" id="PTHR37017">
    <property type="entry name" value="AB HYDROLASE-1 DOMAIN-CONTAINING PROTEIN-RELATED"/>
    <property type="match status" value="1"/>
</dbReference>
<dbReference type="SUPFAM" id="SSF53474">
    <property type="entry name" value="alpha/beta-Hydrolases"/>
    <property type="match status" value="1"/>
</dbReference>
<dbReference type="Pfam" id="PF12697">
    <property type="entry name" value="Abhydrolase_6"/>
    <property type="match status" value="1"/>
</dbReference>
<dbReference type="InterPro" id="IPR000073">
    <property type="entry name" value="AB_hydrolase_1"/>
</dbReference>
<evidence type="ECO:0000313" key="3">
    <source>
        <dbReference type="Proteomes" id="UP000799536"/>
    </source>
</evidence>
<protein>
    <submittedName>
        <fullName evidence="2">Alpha/beta-hydrolase</fullName>
    </submittedName>
</protein>
<dbReference type="InterPro" id="IPR029058">
    <property type="entry name" value="AB_hydrolase_fold"/>
</dbReference>
<dbReference type="Gene3D" id="3.40.50.1820">
    <property type="entry name" value="alpha/beta hydrolase"/>
    <property type="match status" value="1"/>
</dbReference>
<dbReference type="OrthoDB" id="408373at2759"/>
<accession>A0A9P4JJ39</accession>
<evidence type="ECO:0000313" key="2">
    <source>
        <dbReference type="EMBL" id="KAF2200388.1"/>
    </source>
</evidence>
<organism evidence="2 3">
    <name type="scientific">Delitschia confertaspora ATCC 74209</name>
    <dbReference type="NCBI Taxonomy" id="1513339"/>
    <lineage>
        <taxon>Eukaryota</taxon>
        <taxon>Fungi</taxon>
        <taxon>Dikarya</taxon>
        <taxon>Ascomycota</taxon>
        <taxon>Pezizomycotina</taxon>
        <taxon>Dothideomycetes</taxon>
        <taxon>Pleosporomycetidae</taxon>
        <taxon>Pleosporales</taxon>
        <taxon>Delitschiaceae</taxon>
        <taxon>Delitschia</taxon>
    </lineage>
</organism>
<dbReference type="PANTHER" id="PTHR37017:SF8">
    <property type="entry name" value="AB HYDROLASE-1 DOMAIN-CONTAINING PROTEIN"/>
    <property type="match status" value="1"/>
</dbReference>
<proteinExistence type="predicted"/>